<dbReference type="PANTHER" id="PTHR37984:SF5">
    <property type="entry name" value="PROTEIN NYNRIN-LIKE"/>
    <property type="match status" value="1"/>
</dbReference>
<name>A0ABM4GFY1_DROKI</name>
<dbReference type="Pfam" id="PF17921">
    <property type="entry name" value="Integrase_H2C2"/>
    <property type="match status" value="1"/>
</dbReference>
<evidence type="ECO:0000256" key="1">
    <source>
        <dbReference type="ARBA" id="ARBA00012493"/>
    </source>
</evidence>
<dbReference type="Gene3D" id="3.30.70.270">
    <property type="match status" value="3"/>
</dbReference>
<dbReference type="GeneID" id="138928445"/>
<evidence type="ECO:0000256" key="2">
    <source>
        <dbReference type="ARBA" id="ARBA00022679"/>
    </source>
</evidence>
<feature type="compositionally biased region" description="Basic residues" evidence="8">
    <location>
        <begin position="32"/>
        <end position="45"/>
    </location>
</feature>
<keyword evidence="11" id="KW-1185">Reference proteome</keyword>
<accession>A0ABM4GFY1</accession>
<dbReference type="PROSITE" id="PS50175">
    <property type="entry name" value="ASP_PROT_RETROV"/>
    <property type="match status" value="1"/>
</dbReference>
<dbReference type="RefSeq" id="XP_070141621.1">
    <property type="nucleotide sequence ID" value="XM_070285520.1"/>
</dbReference>
<dbReference type="InterPro" id="IPR021109">
    <property type="entry name" value="Peptidase_aspartic_dom_sf"/>
</dbReference>
<dbReference type="InterPro" id="IPR050951">
    <property type="entry name" value="Retrovirus_Pol_polyprotein"/>
</dbReference>
<feature type="region of interest" description="Disordered" evidence="8">
    <location>
        <begin position="674"/>
        <end position="701"/>
    </location>
</feature>
<dbReference type="SUPFAM" id="SSF56672">
    <property type="entry name" value="DNA/RNA polymerases"/>
    <property type="match status" value="2"/>
</dbReference>
<dbReference type="Proteomes" id="UP001652661">
    <property type="component" value="Chromosome 3L"/>
</dbReference>
<dbReference type="PANTHER" id="PTHR37984">
    <property type="entry name" value="PROTEIN CBG26694"/>
    <property type="match status" value="1"/>
</dbReference>
<dbReference type="InterPro" id="IPR043502">
    <property type="entry name" value="DNA/RNA_pol_sf"/>
</dbReference>
<feature type="compositionally biased region" description="Basic and acidic residues" evidence="8">
    <location>
        <begin position="22"/>
        <end position="31"/>
    </location>
</feature>
<keyword evidence="7" id="KW-0695">RNA-directed DNA polymerase</keyword>
<dbReference type="InterPro" id="IPR043128">
    <property type="entry name" value="Rev_trsase/Diguanyl_cyclase"/>
</dbReference>
<proteinExistence type="predicted"/>
<feature type="compositionally biased region" description="Basic residues" evidence="8">
    <location>
        <begin position="749"/>
        <end position="762"/>
    </location>
</feature>
<keyword evidence="3" id="KW-0548">Nucleotidyltransferase</keyword>
<keyword evidence="4" id="KW-0540">Nuclease</keyword>
<dbReference type="InterPro" id="IPR041588">
    <property type="entry name" value="Integrase_H2C2"/>
</dbReference>
<dbReference type="Gene3D" id="1.10.340.70">
    <property type="match status" value="1"/>
</dbReference>
<dbReference type="Gene3D" id="2.40.70.10">
    <property type="entry name" value="Acid Proteases"/>
    <property type="match status" value="1"/>
</dbReference>
<dbReference type="EC" id="2.7.7.49" evidence="1"/>
<evidence type="ECO:0000256" key="4">
    <source>
        <dbReference type="ARBA" id="ARBA00022722"/>
    </source>
</evidence>
<feature type="compositionally biased region" description="Basic and acidic residues" evidence="8">
    <location>
        <begin position="739"/>
        <end position="748"/>
    </location>
</feature>
<dbReference type="CDD" id="cd00303">
    <property type="entry name" value="retropepsin_like"/>
    <property type="match status" value="1"/>
</dbReference>
<dbReference type="InterPro" id="IPR041373">
    <property type="entry name" value="RT_RNaseH"/>
</dbReference>
<evidence type="ECO:0000256" key="8">
    <source>
        <dbReference type="SAM" id="MobiDB-lite"/>
    </source>
</evidence>
<keyword evidence="2" id="KW-0808">Transferase</keyword>
<evidence type="ECO:0000313" key="11">
    <source>
        <dbReference type="Proteomes" id="UP001652661"/>
    </source>
</evidence>
<evidence type="ECO:0000259" key="9">
    <source>
        <dbReference type="PROSITE" id="PS50175"/>
    </source>
</evidence>
<feature type="compositionally biased region" description="Basic and acidic residues" evidence="8">
    <location>
        <begin position="91"/>
        <end position="103"/>
    </location>
</feature>
<protein>
    <recommendedName>
        <fullName evidence="1">RNA-directed DNA polymerase</fullName>
        <ecNumber evidence="1">2.7.7.49</ecNumber>
    </recommendedName>
</protein>
<keyword evidence="5" id="KW-0255">Endonuclease</keyword>
<dbReference type="Pfam" id="PF00078">
    <property type="entry name" value="RVT_1"/>
    <property type="match status" value="1"/>
</dbReference>
<evidence type="ECO:0000259" key="10">
    <source>
        <dbReference type="PROSITE" id="PS50878"/>
    </source>
</evidence>
<feature type="domain" description="Peptidase A2" evidence="9">
    <location>
        <begin position="573"/>
        <end position="652"/>
    </location>
</feature>
<reference evidence="12" key="1">
    <citation type="submission" date="2025-08" db="UniProtKB">
        <authorList>
            <consortium name="RefSeq"/>
        </authorList>
    </citation>
    <scope>IDENTIFICATION</scope>
    <source>
        <strain evidence="12">14028-0561.14</strain>
        <tissue evidence="12">Whole fly</tissue>
    </source>
</reference>
<evidence type="ECO:0000313" key="12">
    <source>
        <dbReference type="RefSeq" id="XP_070141621.1"/>
    </source>
</evidence>
<evidence type="ECO:0000256" key="6">
    <source>
        <dbReference type="ARBA" id="ARBA00022801"/>
    </source>
</evidence>
<feature type="compositionally biased region" description="Polar residues" evidence="8">
    <location>
        <begin position="774"/>
        <end position="789"/>
    </location>
</feature>
<dbReference type="CDD" id="cd01647">
    <property type="entry name" value="RT_LTR"/>
    <property type="match status" value="1"/>
</dbReference>
<feature type="compositionally biased region" description="Polar residues" evidence="8">
    <location>
        <begin position="57"/>
        <end position="72"/>
    </location>
</feature>
<dbReference type="SUPFAM" id="SSF50630">
    <property type="entry name" value="Acid proteases"/>
    <property type="match status" value="1"/>
</dbReference>
<dbReference type="InterPro" id="IPR000477">
    <property type="entry name" value="RT_dom"/>
</dbReference>
<gene>
    <name evidence="12" type="primary">LOC138928445</name>
</gene>
<evidence type="ECO:0000256" key="7">
    <source>
        <dbReference type="ARBA" id="ARBA00022918"/>
    </source>
</evidence>
<organism evidence="11 12">
    <name type="scientific">Drosophila kikkawai</name>
    <name type="common">Fruit fly</name>
    <dbReference type="NCBI Taxonomy" id="30033"/>
    <lineage>
        <taxon>Eukaryota</taxon>
        <taxon>Metazoa</taxon>
        <taxon>Ecdysozoa</taxon>
        <taxon>Arthropoda</taxon>
        <taxon>Hexapoda</taxon>
        <taxon>Insecta</taxon>
        <taxon>Pterygota</taxon>
        <taxon>Neoptera</taxon>
        <taxon>Endopterygota</taxon>
        <taxon>Diptera</taxon>
        <taxon>Brachycera</taxon>
        <taxon>Muscomorpha</taxon>
        <taxon>Ephydroidea</taxon>
        <taxon>Drosophilidae</taxon>
        <taxon>Drosophila</taxon>
        <taxon>Sophophora</taxon>
    </lineage>
</organism>
<evidence type="ECO:0000256" key="5">
    <source>
        <dbReference type="ARBA" id="ARBA00022759"/>
    </source>
</evidence>
<dbReference type="Pfam" id="PF13650">
    <property type="entry name" value="Asp_protease_2"/>
    <property type="match status" value="1"/>
</dbReference>
<feature type="region of interest" description="Disordered" evidence="8">
    <location>
        <begin position="1"/>
        <end position="111"/>
    </location>
</feature>
<keyword evidence="6" id="KW-0378">Hydrolase</keyword>
<sequence length="1080" mass="122602">MSARNDAPNEECVADPPGISRSNEDTKETPTVKHRRPNRARRNRNRHGDSMVREAQPSWTSALPTSSQTARQHNPFRQGPETPLPTRKVRFREPIVESEDGVRPDGSTSTDIRREESLASIDTNTSLTAAPDTMDPRSGYWQIPVAPASREYTAFTVPGRGLFHWKVMPFGLHSAPATFQRALDSVIGPELEPSAFAYLDDIIVIGTTLDEHIENLREVFRRLRQANLKLNRDKCSFFQRSLKYLGHVISESGIHTDPDKIAAIRELQPPTNVRELRSLGVASRSRRFVPNFAAIVEPISTLLRKGRKWSWDTEQEQAFETLKTRLTEAPVLACPDFTQKFSLQTDASDHGLGAVLLQSIDGVERVIAYASRRLTRAEENYSVTEKECLAIVWAIRKMRCYLEGYRFEVVRDHLALKWLNSIDNPTGRIARWALELQQYQFDVQYRRGKFNIVADALSRQPLDTVQQANVEPSQCKWVRKMILQVTQEPGKFPDYRIEGGQLYRMTGNTPQEEDQVPWKLCVGQEYRQRVLQECHDHPTAGHLGTRKTGKRVAQKYYWPGLFREVTNIKENAFKATLDTGATRSFISEQRAAQIGRGRDWREIRTRIRLADGSHRDLTRGLVVTIHLGQQQVKLFLLVMPTVLDDILLGIDFLCGIKAIISCGGEHLQLDSRAELTNEENPEISARNDAPSEENDAPNEECVAAPSGILRSIEENPEMSARNDAPNEECVADPPGISRSNEDTKETPTVKHRRPNRARRNRNRHGDSMVREAQPSWTSALPTSSQTARQHNPFRQGPETPLPTRKVRFREPIVESEDGVRLDGSTSTDIRREESLASIDTNTSLTAAPDTMDPRRSLKYLGHVISESGIHTDPDKIAAIRELQPPTNVRELRSLGVASRSRRFVPNFAAIVEPISTLLRKGRKWSWDTEQEQAFETLKTRLTEAPVLACPDFTQKFSLQTDASDHGLGAVLLQSIDGVERVIAYASQRLTRAEENYSVTEKECLAIVWAIRKMRCYLEGYRFEVVRDHLALKWLNSIDNPTGRIARWALELQQYQFDVQYRRGKFNIVADALSRQPLDTV</sequence>
<feature type="region of interest" description="Disordered" evidence="8">
    <location>
        <begin position="717"/>
        <end position="803"/>
    </location>
</feature>
<evidence type="ECO:0000256" key="3">
    <source>
        <dbReference type="ARBA" id="ARBA00022695"/>
    </source>
</evidence>
<feature type="domain" description="Reverse transcriptase" evidence="10">
    <location>
        <begin position="60"/>
        <end position="249"/>
    </location>
</feature>
<dbReference type="CDD" id="cd09274">
    <property type="entry name" value="RNase_HI_RT_Ty3"/>
    <property type="match status" value="2"/>
</dbReference>
<dbReference type="InterPro" id="IPR001995">
    <property type="entry name" value="Peptidase_A2_cat"/>
</dbReference>
<dbReference type="PROSITE" id="PS50878">
    <property type="entry name" value="RT_POL"/>
    <property type="match status" value="1"/>
</dbReference>
<dbReference type="Pfam" id="PF17917">
    <property type="entry name" value="RT_RNaseH"/>
    <property type="match status" value="2"/>
</dbReference>